<organism evidence="1">
    <name type="scientific">Anguilla anguilla</name>
    <name type="common">European freshwater eel</name>
    <name type="synonym">Muraena anguilla</name>
    <dbReference type="NCBI Taxonomy" id="7936"/>
    <lineage>
        <taxon>Eukaryota</taxon>
        <taxon>Metazoa</taxon>
        <taxon>Chordata</taxon>
        <taxon>Craniata</taxon>
        <taxon>Vertebrata</taxon>
        <taxon>Euteleostomi</taxon>
        <taxon>Actinopterygii</taxon>
        <taxon>Neopterygii</taxon>
        <taxon>Teleostei</taxon>
        <taxon>Anguilliformes</taxon>
        <taxon>Anguillidae</taxon>
        <taxon>Anguilla</taxon>
    </lineage>
</organism>
<accession>A0A0E9SZT1</accession>
<dbReference type="AlphaFoldDB" id="A0A0E9SZT1"/>
<sequence length="24" mass="2976">MTHPHRHKYKTFTLRKEISFYPAS</sequence>
<reference evidence="1" key="1">
    <citation type="submission" date="2014-11" db="EMBL/GenBank/DDBJ databases">
        <authorList>
            <person name="Amaro Gonzalez C."/>
        </authorList>
    </citation>
    <scope>NUCLEOTIDE SEQUENCE</scope>
</reference>
<dbReference type="EMBL" id="GBXM01061733">
    <property type="protein sequence ID" value="JAH46844.1"/>
    <property type="molecule type" value="Transcribed_RNA"/>
</dbReference>
<evidence type="ECO:0000313" key="1">
    <source>
        <dbReference type="EMBL" id="JAH46844.1"/>
    </source>
</evidence>
<name>A0A0E9SZT1_ANGAN</name>
<proteinExistence type="predicted"/>
<protein>
    <submittedName>
        <fullName evidence="1">Uncharacterized protein</fullName>
    </submittedName>
</protein>
<reference evidence="1" key="2">
    <citation type="journal article" date="2015" name="Fish Shellfish Immunol.">
        <title>Early steps in the European eel (Anguilla anguilla)-Vibrio vulnificus interaction in the gills: Role of the RtxA13 toxin.</title>
        <authorList>
            <person name="Callol A."/>
            <person name="Pajuelo D."/>
            <person name="Ebbesson L."/>
            <person name="Teles M."/>
            <person name="MacKenzie S."/>
            <person name="Amaro C."/>
        </authorList>
    </citation>
    <scope>NUCLEOTIDE SEQUENCE</scope>
</reference>